<dbReference type="Proteomes" id="UP001187531">
    <property type="component" value="Unassembled WGS sequence"/>
</dbReference>
<evidence type="ECO:0000256" key="1">
    <source>
        <dbReference type="SAM" id="MobiDB-lite"/>
    </source>
</evidence>
<evidence type="ECO:0000313" key="3">
    <source>
        <dbReference type="EMBL" id="KAK2717060.1"/>
    </source>
</evidence>
<keyword evidence="4" id="KW-1185">Reference proteome</keyword>
<sequence length="191" mass="22150">MLSLTIKNGGTLGLLRKKYVEIKRPAVIKEYNKYIGGVDLADMPIELYCSNLKTRKWYMRIFYYVLDSAVVNAWLIYLRHCWQSNDEPMPLLKFKTSIACFLGFSDTPRRRPGRPLSLKSEGNPPQKIPTQPTLTPTDVRHDGYNHFPEFGKDQERCQICQKKTKILCSECLGIALCLVPERNCFLSYHRK</sequence>
<dbReference type="AlphaFoldDB" id="A0AA88LD37"/>
<feature type="domain" description="PiggyBac transposable element-derived protein" evidence="2">
    <location>
        <begin position="21"/>
        <end position="74"/>
    </location>
</feature>
<dbReference type="Pfam" id="PF13843">
    <property type="entry name" value="DDE_Tnp_1_7"/>
    <property type="match status" value="1"/>
</dbReference>
<name>A0AA88LD37_ARTSF</name>
<gene>
    <name evidence="3" type="ORF">QYM36_007265</name>
</gene>
<proteinExistence type="predicted"/>
<evidence type="ECO:0000313" key="4">
    <source>
        <dbReference type="Proteomes" id="UP001187531"/>
    </source>
</evidence>
<organism evidence="3 4">
    <name type="scientific">Artemia franciscana</name>
    <name type="common">Brine shrimp</name>
    <name type="synonym">Artemia sanfranciscana</name>
    <dbReference type="NCBI Taxonomy" id="6661"/>
    <lineage>
        <taxon>Eukaryota</taxon>
        <taxon>Metazoa</taxon>
        <taxon>Ecdysozoa</taxon>
        <taxon>Arthropoda</taxon>
        <taxon>Crustacea</taxon>
        <taxon>Branchiopoda</taxon>
        <taxon>Anostraca</taxon>
        <taxon>Artemiidae</taxon>
        <taxon>Artemia</taxon>
    </lineage>
</organism>
<evidence type="ECO:0000259" key="2">
    <source>
        <dbReference type="Pfam" id="PF13843"/>
    </source>
</evidence>
<accession>A0AA88LD37</accession>
<protein>
    <recommendedName>
        <fullName evidence="2">PiggyBac transposable element-derived protein domain-containing protein</fullName>
    </recommendedName>
</protein>
<dbReference type="EMBL" id="JAVRJZ010000011">
    <property type="protein sequence ID" value="KAK2717060.1"/>
    <property type="molecule type" value="Genomic_DNA"/>
</dbReference>
<dbReference type="InterPro" id="IPR029526">
    <property type="entry name" value="PGBD"/>
</dbReference>
<reference evidence="3" key="1">
    <citation type="submission" date="2023-07" db="EMBL/GenBank/DDBJ databases">
        <title>Chromosome-level genome assembly of Artemia franciscana.</title>
        <authorList>
            <person name="Jo E."/>
        </authorList>
    </citation>
    <scope>NUCLEOTIDE SEQUENCE</scope>
    <source>
        <tissue evidence="3">Whole body</tissue>
    </source>
</reference>
<feature type="region of interest" description="Disordered" evidence="1">
    <location>
        <begin position="111"/>
        <end position="135"/>
    </location>
</feature>
<comment type="caution">
    <text evidence="3">The sequence shown here is derived from an EMBL/GenBank/DDBJ whole genome shotgun (WGS) entry which is preliminary data.</text>
</comment>
<dbReference type="PANTHER" id="PTHR47272:SF1">
    <property type="entry name" value="PIGGYBAC TRANSPOSABLE ELEMENT-DERIVED PROTEIN 3-LIKE"/>
    <property type="match status" value="1"/>
</dbReference>
<dbReference type="PANTHER" id="PTHR47272">
    <property type="entry name" value="DDE_TNP_1_7 DOMAIN-CONTAINING PROTEIN"/>
    <property type="match status" value="1"/>
</dbReference>